<keyword evidence="2" id="KW-1185">Reference proteome</keyword>
<accession>A0AA38ILS7</accession>
<comment type="caution">
    <text evidence="1">The sequence shown here is derived from an EMBL/GenBank/DDBJ whole genome shotgun (WGS) entry which is preliminary data.</text>
</comment>
<reference evidence="1" key="1">
    <citation type="journal article" date="2023" name="G3 (Bethesda)">
        <title>Whole genome assemblies of Zophobas morio and Tenebrio molitor.</title>
        <authorList>
            <person name="Kaur S."/>
            <person name="Stinson S.A."/>
            <person name="diCenzo G.C."/>
        </authorList>
    </citation>
    <scope>NUCLEOTIDE SEQUENCE</scope>
    <source>
        <strain evidence="1">QUZm001</strain>
    </source>
</reference>
<proteinExistence type="predicted"/>
<organism evidence="1 2">
    <name type="scientific">Zophobas morio</name>
    <dbReference type="NCBI Taxonomy" id="2755281"/>
    <lineage>
        <taxon>Eukaryota</taxon>
        <taxon>Metazoa</taxon>
        <taxon>Ecdysozoa</taxon>
        <taxon>Arthropoda</taxon>
        <taxon>Hexapoda</taxon>
        <taxon>Insecta</taxon>
        <taxon>Pterygota</taxon>
        <taxon>Neoptera</taxon>
        <taxon>Endopterygota</taxon>
        <taxon>Coleoptera</taxon>
        <taxon>Polyphaga</taxon>
        <taxon>Cucujiformia</taxon>
        <taxon>Tenebrionidae</taxon>
        <taxon>Zophobas</taxon>
    </lineage>
</organism>
<dbReference type="Proteomes" id="UP001168821">
    <property type="component" value="Unassembled WGS sequence"/>
</dbReference>
<gene>
    <name evidence="1" type="ORF">Zmor_009686</name>
</gene>
<dbReference type="EMBL" id="JALNTZ010000003">
    <property type="protein sequence ID" value="KAJ3657910.1"/>
    <property type="molecule type" value="Genomic_DNA"/>
</dbReference>
<sequence length="131" mass="15395">MLDRVIYSEATFIDLFLIKKQTEPVNCGTAKIRAAVGNCRQAALRCRSWIITKCNVVFVLSEKIVLWNNYWVKVSCQRLVETKKSPERIIFFQRRCFIMAFFMKGWRSFVFLNVNFVFDGLVGSRFNFMLA</sequence>
<name>A0AA38ILS7_9CUCU</name>
<evidence type="ECO:0000313" key="2">
    <source>
        <dbReference type="Proteomes" id="UP001168821"/>
    </source>
</evidence>
<dbReference type="AlphaFoldDB" id="A0AA38ILS7"/>
<protein>
    <submittedName>
        <fullName evidence="1">Uncharacterized protein</fullName>
    </submittedName>
</protein>
<evidence type="ECO:0000313" key="1">
    <source>
        <dbReference type="EMBL" id="KAJ3657910.1"/>
    </source>
</evidence>